<reference evidence="8 9" key="1">
    <citation type="submission" date="2023-03" db="EMBL/GenBank/DDBJ databases">
        <title>Bacillus Genome Sequencing.</title>
        <authorList>
            <person name="Dunlap C."/>
        </authorList>
    </citation>
    <scope>NUCLEOTIDE SEQUENCE [LARGE SCALE GENOMIC DNA]</scope>
    <source>
        <strain evidence="8 9">NRS-1717</strain>
    </source>
</reference>
<dbReference type="GeneID" id="301141412"/>
<feature type="transmembrane region" description="Helical" evidence="6">
    <location>
        <begin position="36"/>
        <end position="59"/>
    </location>
</feature>
<comment type="caution">
    <text evidence="8">The sequence shown here is derived from an EMBL/GenBank/DDBJ whole genome shotgun (WGS) entry which is preliminary data.</text>
</comment>
<dbReference type="Proteomes" id="UP001342826">
    <property type="component" value="Unassembled WGS sequence"/>
</dbReference>
<feature type="transmembrane region" description="Helical" evidence="6">
    <location>
        <begin position="12"/>
        <end position="30"/>
    </location>
</feature>
<proteinExistence type="predicted"/>
<evidence type="ECO:0000256" key="4">
    <source>
        <dbReference type="ARBA" id="ARBA00022989"/>
    </source>
</evidence>
<evidence type="ECO:0000256" key="6">
    <source>
        <dbReference type="SAM" id="Phobius"/>
    </source>
</evidence>
<dbReference type="Pfam" id="PF12823">
    <property type="entry name" value="DUF3817"/>
    <property type="match status" value="1"/>
</dbReference>
<dbReference type="NCBIfam" id="TIGR03954">
    <property type="entry name" value="integ_memb_HG"/>
    <property type="match status" value="1"/>
</dbReference>
<evidence type="ECO:0000256" key="1">
    <source>
        <dbReference type="ARBA" id="ARBA00004651"/>
    </source>
</evidence>
<dbReference type="EMBL" id="JARTFS010000012">
    <property type="protein sequence ID" value="MED4402692.1"/>
    <property type="molecule type" value="Genomic_DNA"/>
</dbReference>
<evidence type="ECO:0000256" key="5">
    <source>
        <dbReference type="ARBA" id="ARBA00023136"/>
    </source>
</evidence>
<evidence type="ECO:0000256" key="2">
    <source>
        <dbReference type="ARBA" id="ARBA00022475"/>
    </source>
</evidence>
<sequence>MLKTAIGKFRFMGFVEGISLLVLLFIAMPLKYGMDIPQAVTIVGALHGIFFILYIFAILYATMKVNWAVKWGVSAVAVAFVPFGNFILDYYLKKSPYIKE</sequence>
<dbReference type="RefSeq" id="WP_066230216.1">
    <property type="nucleotide sequence ID" value="NZ_JARTFQ010000005.1"/>
</dbReference>
<evidence type="ECO:0000259" key="7">
    <source>
        <dbReference type="Pfam" id="PF12823"/>
    </source>
</evidence>
<accession>A0ABU6P204</accession>
<gene>
    <name evidence="8" type="ORF">P9271_15345</name>
</gene>
<organism evidence="8 9">
    <name type="scientific">Metabacillus fastidiosus</name>
    <dbReference type="NCBI Taxonomy" id="1458"/>
    <lineage>
        <taxon>Bacteria</taxon>
        <taxon>Bacillati</taxon>
        <taxon>Bacillota</taxon>
        <taxon>Bacilli</taxon>
        <taxon>Bacillales</taxon>
        <taxon>Bacillaceae</taxon>
        <taxon>Metabacillus</taxon>
    </lineage>
</organism>
<dbReference type="InterPro" id="IPR023845">
    <property type="entry name" value="DUF3817_TM"/>
</dbReference>
<dbReference type="PANTHER" id="PTHR40077:SF1">
    <property type="entry name" value="MEMBRANE PROTEIN"/>
    <property type="match status" value="1"/>
</dbReference>
<evidence type="ECO:0000313" key="9">
    <source>
        <dbReference type="Proteomes" id="UP001342826"/>
    </source>
</evidence>
<keyword evidence="2" id="KW-1003">Cell membrane</keyword>
<feature type="domain" description="DUF3817" evidence="7">
    <location>
        <begin position="8"/>
        <end position="93"/>
    </location>
</feature>
<comment type="subcellular location">
    <subcellularLocation>
        <location evidence="1">Cell membrane</location>
        <topology evidence="1">Multi-pass membrane protein</topology>
    </subcellularLocation>
</comment>
<protein>
    <submittedName>
        <fullName evidence="8">DUF3817 domain-containing protein</fullName>
    </submittedName>
</protein>
<keyword evidence="3 6" id="KW-0812">Transmembrane</keyword>
<keyword evidence="5 6" id="KW-0472">Membrane</keyword>
<dbReference type="PANTHER" id="PTHR40077">
    <property type="entry name" value="MEMBRANE PROTEIN-RELATED"/>
    <property type="match status" value="1"/>
</dbReference>
<evidence type="ECO:0000256" key="3">
    <source>
        <dbReference type="ARBA" id="ARBA00022692"/>
    </source>
</evidence>
<evidence type="ECO:0000313" key="8">
    <source>
        <dbReference type="EMBL" id="MED4402692.1"/>
    </source>
</evidence>
<name>A0ABU6P204_9BACI</name>
<keyword evidence="4 6" id="KW-1133">Transmembrane helix</keyword>
<feature type="transmembrane region" description="Helical" evidence="6">
    <location>
        <begin position="71"/>
        <end position="92"/>
    </location>
</feature>
<keyword evidence="9" id="KW-1185">Reference proteome</keyword>